<proteinExistence type="predicted"/>
<protein>
    <submittedName>
        <fullName evidence="1">Uncharacterized protein YdcH (DUF465 family)</fullName>
    </submittedName>
</protein>
<reference evidence="1 2" key="1">
    <citation type="submission" date="2020-07" db="EMBL/GenBank/DDBJ databases">
        <title>Genomic Encyclopedia of Type Strains, Phase IV (KMG-IV): sequencing the most valuable type-strain genomes for metagenomic binning, comparative biology and taxonomic classification.</title>
        <authorList>
            <person name="Goeker M."/>
        </authorList>
    </citation>
    <scope>NUCLEOTIDE SEQUENCE [LARGE SCALE GENOMIC DNA]</scope>
    <source>
        <strain evidence="1 2">DSM 29043</strain>
    </source>
</reference>
<dbReference type="RefSeq" id="WP_179408016.1">
    <property type="nucleotide sequence ID" value="NZ_BMGF01000004.1"/>
</dbReference>
<organism evidence="1 2">
    <name type="scientific">Novosphingobium marinum</name>
    <dbReference type="NCBI Taxonomy" id="1514948"/>
    <lineage>
        <taxon>Bacteria</taxon>
        <taxon>Pseudomonadati</taxon>
        <taxon>Pseudomonadota</taxon>
        <taxon>Alphaproteobacteria</taxon>
        <taxon>Sphingomonadales</taxon>
        <taxon>Sphingomonadaceae</taxon>
        <taxon>Novosphingobium</taxon>
    </lineage>
</organism>
<sequence>MSFRFYRLLERLQRLDDALRLAESRPQSDPALLAGLRHRKLSLRRALARLSKPLAAA</sequence>
<comment type="caution">
    <text evidence="1">The sequence shown here is derived from an EMBL/GenBank/DDBJ whole genome shotgun (WGS) entry which is preliminary data.</text>
</comment>
<evidence type="ECO:0000313" key="1">
    <source>
        <dbReference type="EMBL" id="NYH96181.1"/>
    </source>
</evidence>
<dbReference type="AlphaFoldDB" id="A0A7Y9Y041"/>
<dbReference type="Proteomes" id="UP000522081">
    <property type="component" value="Unassembled WGS sequence"/>
</dbReference>
<accession>A0A7Y9Y041</accession>
<name>A0A7Y9Y041_9SPHN</name>
<evidence type="ECO:0000313" key="2">
    <source>
        <dbReference type="Proteomes" id="UP000522081"/>
    </source>
</evidence>
<dbReference type="EMBL" id="JACBZF010000004">
    <property type="protein sequence ID" value="NYH96181.1"/>
    <property type="molecule type" value="Genomic_DNA"/>
</dbReference>
<gene>
    <name evidence="1" type="ORF">FHS75_002513</name>
</gene>
<keyword evidence="2" id="KW-1185">Reference proteome</keyword>